<organism evidence="2 3">
    <name type="scientific">Orbilia oligospora</name>
    <name type="common">Nematode-trapping fungus</name>
    <name type="synonym">Arthrobotrys oligospora</name>
    <dbReference type="NCBI Taxonomy" id="2813651"/>
    <lineage>
        <taxon>Eukaryota</taxon>
        <taxon>Fungi</taxon>
        <taxon>Dikarya</taxon>
        <taxon>Ascomycota</taxon>
        <taxon>Pezizomycotina</taxon>
        <taxon>Orbiliomycetes</taxon>
        <taxon>Orbiliales</taxon>
        <taxon>Orbiliaceae</taxon>
        <taxon>Orbilia</taxon>
    </lineage>
</organism>
<accession>A0A7C8N517</accession>
<evidence type="ECO:0000313" key="3">
    <source>
        <dbReference type="Proteomes" id="UP000475325"/>
    </source>
</evidence>
<dbReference type="EMBL" id="WIQW01000104">
    <property type="protein sequence ID" value="KAF3083720.1"/>
    <property type="molecule type" value="Genomic_DNA"/>
</dbReference>
<proteinExistence type="predicted"/>
<sequence>MKCIVIILTTLFFIFATKAFPLPALDGNFSLPADFELKSLQEIAKDFGFLIDGNGTIIYPSVNQRDDILNKLNETDGIFTFNNSTFNNSGLSKRDDWAYTCSKRVGPNPLIYWFSAFIYVADRLKKVRADCHVGPNQDCANCACTGGAVIKLCRGGLSPPDFRVPNGEIGNRASLVINTFLLSFLGLARCGGAWPGCTDRYNCQFEGLATNGGLSEGWMSTSTPSQGTFELQAEDPNRAFVDAGIRARVASASANACVHTYNAENARSKDWGANPSVHQEIIW</sequence>
<feature type="signal peptide" evidence="1">
    <location>
        <begin position="1"/>
        <end position="19"/>
    </location>
</feature>
<dbReference type="Proteomes" id="UP000475325">
    <property type="component" value="Unassembled WGS sequence"/>
</dbReference>
<name>A0A7C8N517_ORBOL</name>
<gene>
    <name evidence="2" type="ORF">TWF102_000595</name>
</gene>
<protein>
    <submittedName>
        <fullName evidence="2">Uncharacterized protein</fullName>
    </submittedName>
</protein>
<evidence type="ECO:0000313" key="2">
    <source>
        <dbReference type="EMBL" id="KAF3083720.1"/>
    </source>
</evidence>
<reference evidence="2 3" key="1">
    <citation type="submission" date="2019-06" db="EMBL/GenBank/DDBJ databases">
        <authorList>
            <person name="Palmer J.M."/>
        </authorList>
    </citation>
    <scope>NUCLEOTIDE SEQUENCE [LARGE SCALE GENOMIC DNA]</scope>
    <source>
        <strain evidence="2 3">TWF102</strain>
    </source>
</reference>
<evidence type="ECO:0000256" key="1">
    <source>
        <dbReference type="SAM" id="SignalP"/>
    </source>
</evidence>
<feature type="chain" id="PRO_5028930022" evidence="1">
    <location>
        <begin position="20"/>
        <end position="283"/>
    </location>
</feature>
<comment type="caution">
    <text evidence="2">The sequence shown here is derived from an EMBL/GenBank/DDBJ whole genome shotgun (WGS) entry which is preliminary data.</text>
</comment>
<dbReference type="AlphaFoldDB" id="A0A7C8N517"/>
<keyword evidence="1" id="KW-0732">Signal</keyword>